<name>A0AB34X0K5_9ACTO</name>
<accession>A0AB34X0K5</accession>
<protein>
    <submittedName>
        <fullName evidence="1">Uncharacterized protein</fullName>
    </submittedName>
</protein>
<comment type="caution">
    <text evidence="1">The sequence shown here is derived from an EMBL/GenBank/DDBJ whole genome shotgun (WGS) entry which is preliminary data.</text>
</comment>
<organism evidence="1 2">
    <name type="scientific">Varibaculum cambriense</name>
    <dbReference type="NCBI Taxonomy" id="184870"/>
    <lineage>
        <taxon>Bacteria</taxon>
        <taxon>Bacillati</taxon>
        <taxon>Actinomycetota</taxon>
        <taxon>Actinomycetes</taxon>
        <taxon>Actinomycetales</taxon>
        <taxon>Actinomycetaceae</taxon>
        <taxon>Varibaculum</taxon>
    </lineage>
</organism>
<sequence length="359" mass="40930">MVAEQTRYRAEMGLDPEQIIIVPGVGTPLFLGHVADHFRDKWPGLNAKMAWHPLLWLPQELLYTRDIEEDGMVREMTQMEWAANIAMNCEMLRGCEFDDYSLIPKWELKTPLVKRKKDKDDFGVDIPHYEEYDYNVEDDVFYRRKNPGETLPIPLYNNLDGSWLDVLSLVNIDVFTPEGEARVDRWLKGAPDPDLDNLSVAPLLNIAGLDPAWAIKLLSRPCLEQLGETIDENTPTYCQMIERAGAYPIVNDANNAFASAFKVADTDIATAKRIVKSWIQVIDFYCSPGPEFSNLVARTVAGIDAATARESLNGSVKEFEQAFIILFKGIEKDAMDLFDWFTTFYDETYFHMTYIDGAE</sequence>
<proteinExistence type="predicted"/>
<evidence type="ECO:0000313" key="1">
    <source>
        <dbReference type="EMBL" id="KXB81262.1"/>
    </source>
</evidence>
<dbReference type="Proteomes" id="UP000070572">
    <property type="component" value="Unassembled WGS sequence"/>
</dbReference>
<reference evidence="1 2" key="1">
    <citation type="submission" date="2016-01" db="EMBL/GenBank/DDBJ databases">
        <authorList>
            <person name="Mitreva M."/>
            <person name="Pepin K.H."/>
            <person name="Mihindukulasuriya K.A."/>
            <person name="Fulton R."/>
            <person name="Fronick C."/>
            <person name="O'Laughlin M."/>
            <person name="Miner T."/>
            <person name="Herter B."/>
            <person name="Rosa B.A."/>
            <person name="Cordes M."/>
            <person name="Tomlinson C."/>
            <person name="Wollam A."/>
            <person name="Palsikar V.B."/>
            <person name="Mardis E.R."/>
            <person name="Wilson R.K."/>
        </authorList>
    </citation>
    <scope>NUCLEOTIDE SEQUENCE [LARGE SCALE GENOMIC DNA]</scope>
    <source>
        <strain evidence="1 2">DNF00696</strain>
    </source>
</reference>
<dbReference type="AlphaFoldDB" id="A0AB34X0K5"/>
<dbReference type="EMBL" id="LSDN01000012">
    <property type="protein sequence ID" value="KXB81262.1"/>
    <property type="molecule type" value="Genomic_DNA"/>
</dbReference>
<gene>
    <name evidence="1" type="ORF">HMPREF1862_00623</name>
</gene>
<evidence type="ECO:0000313" key="2">
    <source>
        <dbReference type="Proteomes" id="UP000070572"/>
    </source>
</evidence>